<gene>
    <name evidence="2" type="ORF">PFICI_00302</name>
</gene>
<reference evidence="3" key="1">
    <citation type="journal article" date="2015" name="BMC Genomics">
        <title>Genomic and transcriptomic analysis of the endophytic fungus Pestalotiopsis fici reveals its lifestyle and high potential for synthesis of natural products.</title>
        <authorList>
            <person name="Wang X."/>
            <person name="Zhang X."/>
            <person name="Liu L."/>
            <person name="Xiang M."/>
            <person name="Wang W."/>
            <person name="Sun X."/>
            <person name="Che Y."/>
            <person name="Guo L."/>
            <person name="Liu G."/>
            <person name="Guo L."/>
            <person name="Wang C."/>
            <person name="Yin W.B."/>
            <person name="Stadler M."/>
            <person name="Zhang X."/>
            <person name="Liu X."/>
        </authorList>
    </citation>
    <scope>NUCLEOTIDE SEQUENCE [LARGE SCALE GENOMIC DNA]</scope>
    <source>
        <strain evidence="3">W106-1 / CGMCC3.15140</strain>
    </source>
</reference>
<name>W3XKD1_PESFW</name>
<evidence type="ECO:0000313" key="3">
    <source>
        <dbReference type="Proteomes" id="UP000030651"/>
    </source>
</evidence>
<evidence type="ECO:0000313" key="2">
    <source>
        <dbReference type="EMBL" id="ETS86474.1"/>
    </source>
</evidence>
<dbReference type="EMBL" id="KI912109">
    <property type="protein sequence ID" value="ETS86474.1"/>
    <property type="molecule type" value="Genomic_DNA"/>
</dbReference>
<organism evidence="2 3">
    <name type="scientific">Pestalotiopsis fici (strain W106-1 / CGMCC3.15140)</name>
    <dbReference type="NCBI Taxonomy" id="1229662"/>
    <lineage>
        <taxon>Eukaryota</taxon>
        <taxon>Fungi</taxon>
        <taxon>Dikarya</taxon>
        <taxon>Ascomycota</taxon>
        <taxon>Pezizomycotina</taxon>
        <taxon>Sordariomycetes</taxon>
        <taxon>Xylariomycetidae</taxon>
        <taxon>Amphisphaeriales</taxon>
        <taxon>Sporocadaceae</taxon>
        <taxon>Pestalotiopsis</taxon>
    </lineage>
</organism>
<feature type="compositionally biased region" description="Basic and acidic residues" evidence="1">
    <location>
        <begin position="233"/>
        <end position="244"/>
    </location>
</feature>
<dbReference type="GeneID" id="19265315"/>
<keyword evidence="3" id="KW-1185">Reference proteome</keyword>
<dbReference type="OrthoDB" id="10521510at2759"/>
<dbReference type="InParanoid" id="W3XKD1"/>
<dbReference type="RefSeq" id="XP_007827074.1">
    <property type="nucleotide sequence ID" value="XM_007828883.1"/>
</dbReference>
<dbReference type="AlphaFoldDB" id="W3XKD1"/>
<feature type="region of interest" description="Disordered" evidence="1">
    <location>
        <begin position="201"/>
        <end position="263"/>
    </location>
</feature>
<sequence>MSSAIKATRAPPGMSSWTENELSYIDGDRYSKMISHRVALFSFVSPVTDRYNLDLDRIRHYTGGVEIYRRGYDGLKVAIPSRLAAELGSLMFRANNNCIGGNTPRERSRWALKETMSKYRGDRVLLDITSGDEDTLRHITAANDIEMGDLLCQNPAVLPKAYKNWAPNNTEMNISPNGFRVVFRDSSKRDLMKVIYGDYKEANPDASKSSSGLRAPAGGQIHKPGPLTPQKRKAADPQHKDRTKAALSQISRDKGFKQQKTRK</sequence>
<protein>
    <submittedName>
        <fullName evidence="2">Uncharacterized protein</fullName>
    </submittedName>
</protein>
<dbReference type="HOGENOM" id="CLU_1058083_0_0_1"/>
<evidence type="ECO:0000256" key="1">
    <source>
        <dbReference type="SAM" id="MobiDB-lite"/>
    </source>
</evidence>
<proteinExistence type="predicted"/>
<accession>W3XKD1</accession>
<dbReference type="Proteomes" id="UP000030651">
    <property type="component" value="Unassembled WGS sequence"/>
</dbReference>
<dbReference type="KEGG" id="pfy:PFICI_00302"/>